<gene>
    <name evidence="1" type="ORF">H5410_054529</name>
</gene>
<sequence length="118" mass="13160">MANDMTEIKAMFDRMTLEMANFTMRQNQIEEQHEKAIAALRESINTAITNEKGKGVTSSEAPGDIYTPSGNPMVWATTVSTGMFQSPMGYQYGSGQYGFQQQAKEVELKERSSRPIIP</sequence>
<accession>A0A9J5WF61</accession>
<reference evidence="1 2" key="1">
    <citation type="submission" date="2020-09" db="EMBL/GenBank/DDBJ databases">
        <title>De no assembly of potato wild relative species, Solanum commersonii.</title>
        <authorList>
            <person name="Cho K."/>
        </authorList>
    </citation>
    <scope>NUCLEOTIDE SEQUENCE [LARGE SCALE GENOMIC DNA]</scope>
    <source>
        <strain evidence="1">LZ3.2</strain>
        <tissue evidence="1">Leaf</tissue>
    </source>
</reference>
<dbReference type="Proteomes" id="UP000824120">
    <property type="component" value="Chromosome 11"/>
</dbReference>
<evidence type="ECO:0000313" key="1">
    <source>
        <dbReference type="EMBL" id="KAG5574395.1"/>
    </source>
</evidence>
<organism evidence="1 2">
    <name type="scientific">Solanum commersonii</name>
    <name type="common">Commerson's wild potato</name>
    <name type="synonym">Commerson's nightshade</name>
    <dbReference type="NCBI Taxonomy" id="4109"/>
    <lineage>
        <taxon>Eukaryota</taxon>
        <taxon>Viridiplantae</taxon>
        <taxon>Streptophyta</taxon>
        <taxon>Embryophyta</taxon>
        <taxon>Tracheophyta</taxon>
        <taxon>Spermatophyta</taxon>
        <taxon>Magnoliopsida</taxon>
        <taxon>eudicotyledons</taxon>
        <taxon>Gunneridae</taxon>
        <taxon>Pentapetalae</taxon>
        <taxon>asterids</taxon>
        <taxon>lamiids</taxon>
        <taxon>Solanales</taxon>
        <taxon>Solanaceae</taxon>
        <taxon>Solanoideae</taxon>
        <taxon>Solaneae</taxon>
        <taxon>Solanum</taxon>
    </lineage>
</organism>
<dbReference type="OrthoDB" id="1304790at2759"/>
<name>A0A9J5WF61_SOLCO</name>
<protein>
    <submittedName>
        <fullName evidence="1">Uncharacterized protein</fullName>
    </submittedName>
</protein>
<proteinExistence type="predicted"/>
<keyword evidence="2" id="KW-1185">Reference proteome</keyword>
<dbReference type="AlphaFoldDB" id="A0A9J5WF61"/>
<evidence type="ECO:0000313" key="2">
    <source>
        <dbReference type="Proteomes" id="UP000824120"/>
    </source>
</evidence>
<dbReference type="EMBL" id="JACXVP010000011">
    <property type="protein sequence ID" value="KAG5574395.1"/>
    <property type="molecule type" value="Genomic_DNA"/>
</dbReference>
<comment type="caution">
    <text evidence="1">The sequence shown here is derived from an EMBL/GenBank/DDBJ whole genome shotgun (WGS) entry which is preliminary data.</text>
</comment>